<keyword evidence="1" id="KW-1133">Transmembrane helix</keyword>
<reference evidence="2" key="1">
    <citation type="journal article" date="2020" name="mSystems">
        <title>Genome- and Community-Level Interaction Insights into Carbon Utilization and Element Cycling Functions of Hydrothermarchaeota in Hydrothermal Sediment.</title>
        <authorList>
            <person name="Zhou Z."/>
            <person name="Liu Y."/>
            <person name="Xu W."/>
            <person name="Pan J."/>
            <person name="Luo Z.H."/>
            <person name="Li M."/>
        </authorList>
    </citation>
    <scope>NUCLEOTIDE SEQUENCE [LARGE SCALE GENOMIC DNA]</scope>
    <source>
        <strain evidence="2">HyVt-380</strain>
    </source>
</reference>
<accession>A0A7C1ZT47</accession>
<sequence length="394" mass="44261">MPINSCRAFFSLPVFDLAFRPLFLLASLFGIIALLYWGGVWNGWVNPSHALSVALWHGHEMMFGFVGAVLVGFLLTAVQSWTGLRSIHGQQCALLVGCWLVGRIAMWPGVGLPSWLVILLDSSFFIYAAIFLAKLIYQKKQTRNYFAVLVLLLLIFTNINFHLSSQTQQFETASNSLYSAVFLITLMMAVIGGRIIPMFTANATQIPARSRRLWLDRVALFAVWLVVVVFFLQLQSWIPDYLLAIMLLIAACLTALRCACWRFFTTLSHPLLWSLHLSYWCIPLGLSLLAYHYALGFVSINDALHTLTVGGMGGLILSMMSRVSLGHTGRPIIASSKMKVAFICMFVAGFVRVLMFTVFQGSLLALWLSIFFWVFAYSLFLYQYIPILFAQSKG</sequence>
<dbReference type="Pfam" id="PF05940">
    <property type="entry name" value="NnrS"/>
    <property type="match status" value="1"/>
</dbReference>
<feature type="transmembrane region" description="Helical" evidence="1">
    <location>
        <begin position="218"/>
        <end position="235"/>
    </location>
</feature>
<evidence type="ECO:0000256" key="1">
    <source>
        <dbReference type="SAM" id="Phobius"/>
    </source>
</evidence>
<dbReference type="EMBL" id="DRHY01000270">
    <property type="protein sequence ID" value="HEC75045.1"/>
    <property type="molecule type" value="Genomic_DNA"/>
</dbReference>
<organism evidence="2">
    <name type="scientific">Methylophaga aminisulfidivorans</name>
    <dbReference type="NCBI Taxonomy" id="230105"/>
    <lineage>
        <taxon>Bacteria</taxon>
        <taxon>Pseudomonadati</taxon>
        <taxon>Pseudomonadota</taxon>
        <taxon>Gammaproteobacteria</taxon>
        <taxon>Thiotrichales</taxon>
        <taxon>Piscirickettsiaceae</taxon>
        <taxon>Methylophaga</taxon>
    </lineage>
</organism>
<keyword evidence="1" id="KW-0472">Membrane</keyword>
<name>A0A7C1ZT47_9GAMM</name>
<feature type="transmembrane region" description="Helical" evidence="1">
    <location>
        <begin position="92"/>
        <end position="109"/>
    </location>
</feature>
<feature type="transmembrane region" description="Helical" evidence="1">
    <location>
        <begin position="303"/>
        <end position="320"/>
    </location>
</feature>
<dbReference type="AlphaFoldDB" id="A0A7C1ZT47"/>
<gene>
    <name evidence="2" type="ORF">ENI26_11860</name>
</gene>
<feature type="transmembrane region" description="Helical" evidence="1">
    <location>
        <begin position="21"/>
        <end position="41"/>
    </location>
</feature>
<keyword evidence="1" id="KW-0812">Transmembrane</keyword>
<feature type="transmembrane region" description="Helical" evidence="1">
    <location>
        <begin position="241"/>
        <end position="264"/>
    </location>
</feature>
<evidence type="ECO:0000313" key="2">
    <source>
        <dbReference type="EMBL" id="HEC75045.1"/>
    </source>
</evidence>
<feature type="transmembrane region" description="Helical" evidence="1">
    <location>
        <begin position="365"/>
        <end position="385"/>
    </location>
</feature>
<dbReference type="InterPro" id="IPR010266">
    <property type="entry name" value="NnrS"/>
</dbReference>
<feature type="transmembrane region" description="Helical" evidence="1">
    <location>
        <begin position="271"/>
        <end position="291"/>
    </location>
</feature>
<feature type="transmembrane region" description="Helical" evidence="1">
    <location>
        <begin position="340"/>
        <end position="359"/>
    </location>
</feature>
<feature type="transmembrane region" description="Helical" evidence="1">
    <location>
        <begin position="145"/>
        <end position="164"/>
    </location>
</feature>
<comment type="caution">
    <text evidence="2">The sequence shown here is derived from an EMBL/GenBank/DDBJ whole genome shotgun (WGS) entry which is preliminary data.</text>
</comment>
<dbReference type="Proteomes" id="UP000886384">
    <property type="component" value="Unassembled WGS sequence"/>
</dbReference>
<proteinExistence type="predicted"/>
<protein>
    <submittedName>
        <fullName evidence="2">NnrS family protein</fullName>
    </submittedName>
</protein>
<feature type="transmembrane region" description="Helical" evidence="1">
    <location>
        <begin position="176"/>
        <end position="197"/>
    </location>
</feature>
<feature type="transmembrane region" description="Helical" evidence="1">
    <location>
        <begin position="115"/>
        <end position="133"/>
    </location>
</feature>
<feature type="transmembrane region" description="Helical" evidence="1">
    <location>
        <begin position="61"/>
        <end position="80"/>
    </location>
</feature>